<evidence type="ECO:0000259" key="10">
    <source>
        <dbReference type="PROSITE" id="PS50893"/>
    </source>
</evidence>
<evidence type="ECO:0000256" key="6">
    <source>
        <dbReference type="ARBA" id="ARBA00022989"/>
    </source>
</evidence>
<dbReference type="InterPro" id="IPR005074">
    <property type="entry name" value="Peptidase_C39"/>
</dbReference>
<dbReference type="InterPro" id="IPR017871">
    <property type="entry name" value="ABC_transporter-like_CS"/>
</dbReference>
<feature type="transmembrane region" description="Helical" evidence="9">
    <location>
        <begin position="332"/>
        <end position="350"/>
    </location>
</feature>
<dbReference type="InterPro" id="IPR039421">
    <property type="entry name" value="Type_1_exporter"/>
</dbReference>
<dbReference type="Pfam" id="PF00664">
    <property type="entry name" value="ABC_membrane"/>
    <property type="match status" value="1"/>
</dbReference>
<dbReference type="InterPro" id="IPR036640">
    <property type="entry name" value="ABC1_TM_sf"/>
</dbReference>
<dbReference type="PROSITE" id="PS50893">
    <property type="entry name" value="ABC_TRANSPORTER_2"/>
    <property type="match status" value="1"/>
</dbReference>
<dbReference type="SMART" id="SM00382">
    <property type="entry name" value="AAA"/>
    <property type="match status" value="1"/>
</dbReference>
<dbReference type="Pfam" id="PF03412">
    <property type="entry name" value="Peptidase_C39"/>
    <property type="match status" value="1"/>
</dbReference>
<comment type="caution">
    <text evidence="13">The sequence shown here is derived from an EMBL/GenBank/DDBJ whole genome shotgun (WGS) entry which is preliminary data.</text>
</comment>
<feature type="domain" description="ABC transmembrane type-1" evidence="11">
    <location>
        <begin position="200"/>
        <end position="463"/>
    </location>
</feature>
<keyword evidence="7 9" id="KW-0472">Membrane</keyword>
<keyword evidence="14" id="KW-1185">Reference proteome</keyword>
<proteinExistence type="predicted"/>
<dbReference type="InterPro" id="IPR027417">
    <property type="entry name" value="P-loop_NTPase"/>
</dbReference>
<dbReference type="Proteomes" id="UP001368500">
    <property type="component" value="Unassembled WGS sequence"/>
</dbReference>
<reference evidence="13 14" key="1">
    <citation type="submission" date="2024-04" db="EMBL/GenBank/DDBJ databases">
        <title>Novel species of the genus Ideonella isolated from streams.</title>
        <authorList>
            <person name="Lu H."/>
        </authorList>
    </citation>
    <scope>NUCLEOTIDE SEQUENCE [LARGE SCALE GENOMIC DNA]</scope>
    <source>
        <strain evidence="13 14">BYS139W</strain>
    </source>
</reference>
<keyword evidence="3 9" id="KW-0812">Transmembrane</keyword>
<dbReference type="SUPFAM" id="SSF52540">
    <property type="entry name" value="P-loop containing nucleoside triphosphate hydrolases"/>
    <property type="match status" value="1"/>
</dbReference>
<evidence type="ECO:0000256" key="3">
    <source>
        <dbReference type="ARBA" id="ARBA00022692"/>
    </source>
</evidence>
<dbReference type="CDD" id="cd18567">
    <property type="entry name" value="ABC_6TM_CvaB_RaxB_like"/>
    <property type="match status" value="1"/>
</dbReference>
<comment type="subcellular location">
    <subcellularLocation>
        <location evidence="1">Cell membrane</location>
        <topology evidence="1">Multi-pass membrane protein</topology>
    </subcellularLocation>
</comment>
<evidence type="ECO:0000256" key="9">
    <source>
        <dbReference type="SAM" id="Phobius"/>
    </source>
</evidence>
<name>A0ABU9B8N8_9BURK</name>
<dbReference type="PANTHER" id="PTHR24221:SF606">
    <property type="entry name" value="COLICIN V SECRETION-PROCESSING ATP-BINDING PROTEIN"/>
    <property type="match status" value="1"/>
</dbReference>
<evidence type="ECO:0000256" key="7">
    <source>
        <dbReference type="ARBA" id="ARBA00023136"/>
    </source>
</evidence>
<feature type="transmembrane region" description="Helical" evidence="9">
    <location>
        <begin position="434"/>
        <end position="459"/>
    </location>
</feature>
<evidence type="ECO:0000313" key="14">
    <source>
        <dbReference type="Proteomes" id="UP001368500"/>
    </source>
</evidence>
<dbReference type="SUPFAM" id="SSF90123">
    <property type="entry name" value="ABC transporter transmembrane region"/>
    <property type="match status" value="1"/>
</dbReference>
<sequence>MSATTAGGRHRDGAGSAPRGDEGPVHGPALNARLQWGGGRRVPVLLQTEASECGLACLGMLLGAHGVSTDLPTLRGRHGPVPHGMSVADFVDMAEREQLVTRAVQLEMSDLPQLRLPAMLHWDMAHFVVLVALRGRQAVIHDPAIGERTLGLDEFGEHFTGVAVEAWPAGGFARRDEARAVSLRQLVGRVSGLGATLWRVLALSLAVEALALLSPLFAQWVVDHVIVARDASLLTTLGLGFVLVLLIQQGLQLMRSWVLLRVGTQLRVQWRSNVLSHLMRLPLDYFARRHLGDLMSRFESVGNIQRVLTSTFVEAGIDGLMVLLTFGLMLAYSPVLAGFAALSVVLYAVLRQALYGPSRAAASDRLIRAALEQSHLLESLRGMRAIRLFARQHERLASWQSLMVADVNADVRAQRLDVIYQAARRTLSGAAALGLMWLGARSVMAGELTVGMLLAFVAYRTQFDTRATELINRWFELRMLGLDAQRLGDIVLTPTEPEQRRPRREPAAGATAPPAITLQALGFRYAGTGPDVLADIDLHIPAGQSVAIAGPSGCGKSTLVQLLLGIFTPTQGQVLIDGRALESSAVQAWRRQVGTVMQDDVLFAGTIAENIAFFDPRPDTARIESCARLAEVHEDVTALPMGYHTLVGDMGAALSGGQKQRVLLARALYGRPRVLVLDEATSQLDVAREARIGQAIAAMSLTRIVVAHRPQTLALVDRVIELRDGRIVHDESSAEHLARLQRHWVAPR</sequence>
<feature type="domain" description="Peptidase C39" evidence="12">
    <location>
        <begin position="47"/>
        <end position="166"/>
    </location>
</feature>
<keyword evidence="5" id="KW-0067">ATP-binding</keyword>
<evidence type="ECO:0000313" key="13">
    <source>
        <dbReference type="EMBL" id="MEK8026134.1"/>
    </source>
</evidence>
<gene>
    <name evidence="13" type="ORF">AACH11_09205</name>
</gene>
<protein>
    <submittedName>
        <fullName evidence="13">Peptidase domain-containing ABC transporter</fullName>
    </submittedName>
</protein>
<feature type="compositionally biased region" description="Basic and acidic residues" evidence="8">
    <location>
        <begin position="9"/>
        <end position="24"/>
    </location>
</feature>
<organism evidence="13 14">
    <name type="scientific">Pseudaquabacterium rugosum</name>
    <dbReference type="NCBI Taxonomy" id="2984194"/>
    <lineage>
        <taxon>Bacteria</taxon>
        <taxon>Pseudomonadati</taxon>
        <taxon>Pseudomonadota</taxon>
        <taxon>Betaproteobacteria</taxon>
        <taxon>Burkholderiales</taxon>
        <taxon>Sphaerotilaceae</taxon>
        <taxon>Pseudaquabacterium</taxon>
    </lineage>
</organism>
<feature type="region of interest" description="Disordered" evidence="8">
    <location>
        <begin position="1"/>
        <end position="31"/>
    </location>
</feature>
<dbReference type="Gene3D" id="1.20.1560.10">
    <property type="entry name" value="ABC transporter type 1, transmembrane domain"/>
    <property type="match status" value="1"/>
</dbReference>
<keyword evidence="6 9" id="KW-1133">Transmembrane helix</keyword>
<dbReference type="EMBL" id="JBBUTF010000007">
    <property type="protein sequence ID" value="MEK8026134.1"/>
    <property type="molecule type" value="Genomic_DNA"/>
</dbReference>
<dbReference type="PROSITE" id="PS00211">
    <property type="entry name" value="ABC_TRANSPORTER_1"/>
    <property type="match status" value="1"/>
</dbReference>
<evidence type="ECO:0000256" key="8">
    <source>
        <dbReference type="SAM" id="MobiDB-lite"/>
    </source>
</evidence>
<accession>A0ABU9B8N8</accession>
<evidence type="ECO:0000256" key="5">
    <source>
        <dbReference type="ARBA" id="ARBA00022840"/>
    </source>
</evidence>
<dbReference type="InterPro" id="IPR003439">
    <property type="entry name" value="ABC_transporter-like_ATP-bd"/>
</dbReference>
<dbReference type="PROSITE" id="PS50929">
    <property type="entry name" value="ABC_TM1F"/>
    <property type="match status" value="1"/>
</dbReference>
<keyword evidence="4" id="KW-0547">Nucleotide-binding</keyword>
<dbReference type="PANTHER" id="PTHR24221">
    <property type="entry name" value="ATP-BINDING CASSETTE SUB-FAMILY B"/>
    <property type="match status" value="1"/>
</dbReference>
<evidence type="ECO:0000256" key="4">
    <source>
        <dbReference type="ARBA" id="ARBA00022741"/>
    </source>
</evidence>
<feature type="transmembrane region" description="Helical" evidence="9">
    <location>
        <begin position="197"/>
        <end position="220"/>
    </location>
</feature>
<dbReference type="InterPro" id="IPR003593">
    <property type="entry name" value="AAA+_ATPase"/>
</dbReference>
<dbReference type="InterPro" id="IPR011527">
    <property type="entry name" value="ABC1_TM_dom"/>
</dbReference>
<dbReference type="Pfam" id="PF00005">
    <property type="entry name" value="ABC_tran"/>
    <property type="match status" value="1"/>
</dbReference>
<evidence type="ECO:0000256" key="2">
    <source>
        <dbReference type="ARBA" id="ARBA00022475"/>
    </source>
</evidence>
<dbReference type="RefSeq" id="WP_341373917.1">
    <property type="nucleotide sequence ID" value="NZ_JBBUTF010000007.1"/>
</dbReference>
<keyword evidence="2" id="KW-1003">Cell membrane</keyword>
<evidence type="ECO:0000256" key="1">
    <source>
        <dbReference type="ARBA" id="ARBA00004651"/>
    </source>
</evidence>
<feature type="domain" description="ABC transporter" evidence="10">
    <location>
        <begin position="516"/>
        <end position="748"/>
    </location>
</feature>
<dbReference type="PROSITE" id="PS50990">
    <property type="entry name" value="PEPTIDASE_C39"/>
    <property type="match status" value="1"/>
</dbReference>
<feature type="transmembrane region" description="Helical" evidence="9">
    <location>
        <begin position="226"/>
        <end position="247"/>
    </location>
</feature>
<dbReference type="Gene3D" id="3.40.50.300">
    <property type="entry name" value="P-loop containing nucleotide triphosphate hydrolases"/>
    <property type="match status" value="1"/>
</dbReference>
<dbReference type="Gene3D" id="3.90.70.10">
    <property type="entry name" value="Cysteine proteinases"/>
    <property type="match status" value="1"/>
</dbReference>
<evidence type="ECO:0000259" key="11">
    <source>
        <dbReference type="PROSITE" id="PS50929"/>
    </source>
</evidence>
<evidence type="ECO:0000259" key="12">
    <source>
        <dbReference type="PROSITE" id="PS50990"/>
    </source>
</evidence>